<keyword evidence="2 4" id="KW-1133">Transmembrane helix</keyword>
<feature type="transmembrane region" description="Helical" evidence="4">
    <location>
        <begin position="297"/>
        <end position="319"/>
    </location>
</feature>
<dbReference type="SUPFAM" id="SSF103473">
    <property type="entry name" value="MFS general substrate transporter"/>
    <property type="match status" value="1"/>
</dbReference>
<dbReference type="Gene3D" id="1.20.1250.20">
    <property type="entry name" value="MFS general substrate transporter like domains"/>
    <property type="match status" value="1"/>
</dbReference>
<evidence type="ECO:0000313" key="6">
    <source>
        <dbReference type="EMBL" id="BCD97143.1"/>
    </source>
</evidence>
<organism evidence="6 7">
    <name type="scientific">Marinagarivorans cellulosilyticus</name>
    <dbReference type="NCBI Taxonomy" id="2721545"/>
    <lineage>
        <taxon>Bacteria</taxon>
        <taxon>Pseudomonadati</taxon>
        <taxon>Pseudomonadota</taxon>
        <taxon>Gammaproteobacteria</taxon>
        <taxon>Cellvibrionales</taxon>
        <taxon>Cellvibrionaceae</taxon>
        <taxon>Marinagarivorans</taxon>
    </lineage>
</organism>
<evidence type="ECO:0000256" key="1">
    <source>
        <dbReference type="ARBA" id="ARBA00022692"/>
    </source>
</evidence>
<evidence type="ECO:0000256" key="3">
    <source>
        <dbReference type="ARBA" id="ARBA00023136"/>
    </source>
</evidence>
<dbReference type="RefSeq" id="WP_236986618.1">
    <property type="nucleotide sequence ID" value="NZ_AP023086.1"/>
</dbReference>
<sequence>MLHLPRPLYVLAFAGALLMAGMPMALLIGGIVGVQLAPSPALATLPLAAMVIGVAAFALPASKILDKGGYKQLFLCGTLMCLGGNGFAIAALIQQSFYLWLSAMLCLGFASACAQQLRFSSRLFLSDQPHRIPVALSVFMLGGILAAIVGPELTMHNEITALPQYGTGFVIVSGMQLMALALVLFLPAAPSLKPIVQQHAGPINQGVLAVVVSVTAYGIMSFVMTATPISMHEHHGHTMANTKSVIQWHILAMFIPSFFTGRLIQWLGIDKSLILGIIFYLAVFTFTLSGVNLNHYATGLILLGIGWNILFTTGSTLAAQHTNPNFKGKHDMLVFSIQAISSLSAGAVLYQLHWQAVQWVAIAGLLPLVAVLLYKFVIEVKAKQSAAG</sequence>
<evidence type="ECO:0000313" key="7">
    <source>
        <dbReference type="Proteomes" id="UP001320119"/>
    </source>
</evidence>
<dbReference type="InterPro" id="IPR011701">
    <property type="entry name" value="MFS"/>
</dbReference>
<name>A0AAN2BJM1_9GAMM</name>
<gene>
    <name evidence="6" type="ORF">MARGE09_P1344</name>
</gene>
<dbReference type="EMBL" id="AP023086">
    <property type="protein sequence ID" value="BCD97143.1"/>
    <property type="molecule type" value="Genomic_DNA"/>
</dbReference>
<feature type="transmembrane region" description="Helical" evidence="4">
    <location>
        <begin position="73"/>
        <end position="93"/>
    </location>
</feature>
<keyword evidence="7" id="KW-1185">Reference proteome</keyword>
<dbReference type="AlphaFoldDB" id="A0AAN2BJM1"/>
<dbReference type="PANTHER" id="PTHR23534">
    <property type="entry name" value="MFS PERMEASE"/>
    <property type="match status" value="1"/>
</dbReference>
<feature type="transmembrane region" description="Helical" evidence="4">
    <location>
        <begin position="246"/>
        <end position="264"/>
    </location>
</feature>
<proteinExistence type="predicted"/>
<protein>
    <recommendedName>
        <fullName evidence="5">Major facilitator superfamily (MFS) profile domain-containing protein</fullName>
    </recommendedName>
</protein>
<dbReference type="InterPro" id="IPR036259">
    <property type="entry name" value="MFS_trans_sf"/>
</dbReference>
<feature type="transmembrane region" description="Helical" evidence="4">
    <location>
        <begin position="162"/>
        <end position="186"/>
    </location>
</feature>
<dbReference type="PANTHER" id="PTHR23534:SF1">
    <property type="entry name" value="MAJOR FACILITATOR SUPERFAMILY PROTEIN"/>
    <property type="match status" value="1"/>
</dbReference>
<feature type="transmembrane region" description="Helical" evidence="4">
    <location>
        <begin position="7"/>
        <end position="34"/>
    </location>
</feature>
<dbReference type="PROSITE" id="PS50850">
    <property type="entry name" value="MFS"/>
    <property type="match status" value="1"/>
</dbReference>
<reference evidence="6 7" key="1">
    <citation type="journal article" date="2022" name="IScience">
        <title>An ultrasensitive nanofiber-based assay for enzymatic hydrolysis and deep-sea microbial degradation of cellulose.</title>
        <authorList>
            <person name="Tsudome M."/>
            <person name="Tachioka M."/>
            <person name="Miyazaki M."/>
            <person name="Uchimura K."/>
            <person name="Tsuda M."/>
            <person name="Takaki Y."/>
            <person name="Deguchi S."/>
        </authorList>
    </citation>
    <scope>NUCLEOTIDE SEQUENCE [LARGE SCALE GENOMIC DNA]</scope>
    <source>
        <strain evidence="6 7">GE09</strain>
    </source>
</reference>
<dbReference type="GO" id="GO:0022857">
    <property type="term" value="F:transmembrane transporter activity"/>
    <property type="evidence" value="ECO:0007669"/>
    <property type="project" value="InterPro"/>
</dbReference>
<feature type="domain" description="Major facilitator superfamily (MFS) profile" evidence="5">
    <location>
        <begin position="206"/>
        <end position="388"/>
    </location>
</feature>
<feature type="transmembrane region" description="Helical" evidence="4">
    <location>
        <begin position="40"/>
        <end position="61"/>
    </location>
</feature>
<feature type="transmembrane region" description="Helical" evidence="4">
    <location>
        <begin position="356"/>
        <end position="374"/>
    </location>
</feature>
<dbReference type="Proteomes" id="UP001320119">
    <property type="component" value="Chromosome"/>
</dbReference>
<keyword evidence="3 4" id="KW-0472">Membrane</keyword>
<dbReference type="KEGG" id="marq:MARGE09_P1344"/>
<accession>A0AAN2BJM1</accession>
<feature type="transmembrane region" description="Helical" evidence="4">
    <location>
        <begin position="331"/>
        <end position="350"/>
    </location>
</feature>
<dbReference type="Pfam" id="PF07690">
    <property type="entry name" value="MFS_1"/>
    <property type="match status" value="1"/>
</dbReference>
<evidence type="ECO:0000259" key="5">
    <source>
        <dbReference type="PROSITE" id="PS50850"/>
    </source>
</evidence>
<keyword evidence="1 4" id="KW-0812">Transmembrane</keyword>
<feature type="transmembrane region" description="Helical" evidence="4">
    <location>
        <begin position="99"/>
        <end position="120"/>
    </location>
</feature>
<evidence type="ECO:0000256" key="4">
    <source>
        <dbReference type="SAM" id="Phobius"/>
    </source>
</evidence>
<evidence type="ECO:0000256" key="2">
    <source>
        <dbReference type="ARBA" id="ARBA00022989"/>
    </source>
</evidence>
<feature type="transmembrane region" description="Helical" evidence="4">
    <location>
        <begin position="132"/>
        <end position="150"/>
    </location>
</feature>
<dbReference type="InterPro" id="IPR020846">
    <property type="entry name" value="MFS_dom"/>
</dbReference>
<feature type="transmembrane region" description="Helical" evidence="4">
    <location>
        <begin position="273"/>
        <end position="291"/>
    </location>
</feature>
<feature type="transmembrane region" description="Helical" evidence="4">
    <location>
        <begin position="207"/>
        <end position="226"/>
    </location>
</feature>